<sequence length="168" mass="18718">MERMANVQAFPLAMAPPRRSSFATHILAEAIQPEIKIPNISEYDETKDPQDHLDQFLAKSDLLDISDGAYCKIFGTTLTGKAMTWFNQLPSGMIDNFVQLSQRFFAPLRHQQKVPQNGLILIHCDPTRARESLRLRAEILRGRPGGPSCQSGACSKYYAAEPVNGKVS</sequence>
<reference evidence="1" key="2">
    <citation type="journal article" date="2024" name="Plant">
        <title>Genomic evolution and insights into agronomic trait innovations of Sesamum species.</title>
        <authorList>
            <person name="Miao H."/>
            <person name="Wang L."/>
            <person name="Qu L."/>
            <person name="Liu H."/>
            <person name="Sun Y."/>
            <person name="Le M."/>
            <person name="Wang Q."/>
            <person name="Wei S."/>
            <person name="Zheng Y."/>
            <person name="Lin W."/>
            <person name="Duan Y."/>
            <person name="Cao H."/>
            <person name="Xiong S."/>
            <person name="Wang X."/>
            <person name="Wei L."/>
            <person name="Li C."/>
            <person name="Ma Q."/>
            <person name="Ju M."/>
            <person name="Zhao R."/>
            <person name="Li G."/>
            <person name="Mu C."/>
            <person name="Tian Q."/>
            <person name="Mei H."/>
            <person name="Zhang T."/>
            <person name="Gao T."/>
            <person name="Zhang H."/>
        </authorList>
    </citation>
    <scope>NUCLEOTIDE SEQUENCE</scope>
    <source>
        <strain evidence="1">KEN1</strain>
    </source>
</reference>
<comment type="caution">
    <text evidence="1">The sequence shown here is derived from an EMBL/GenBank/DDBJ whole genome shotgun (WGS) entry which is preliminary data.</text>
</comment>
<proteinExistence type="predicted"/>
<protein>
    <recommendedName>
        <fullName evidence="2">Retrotransposon gag domain-containing protein</fullName>
    </recommendedName>
</protein>
<reference evidence="1" key="1">
    <citation type="submission" date="2020-06" db="EMBL/GenBank/DDBJ databases">
        <authorList>
            <person name="Li T."/>
            <person name="Hu X."/>
            <person name="Zhang T."/>
            <person name="Song X."/>
            <person name="Zhang H."/>
            <person name="Dai N."/>
            <person name="Sheng W."/>
            <person name="Hou X."/>
            <person name="Wei L."/>
        </authorList>
    </citation>
    <scope>NUCLEOTIDE SEQUENCE</scope>
    <source>
        <strain evidence="1">KEN1</strain>
        <tissue evidence="1">Leaf</tissue>
    </source>
</reference>
<accession>A0AAW2UYV4</accession>
<dbReference type="EMBL" id="JACGWN010000011">
    <property type="protein sequence ID" value="KAL0421321.1"/>
    <property type="molecule type" value="Genomic_DNA"/>
</dbReference>
<dbReference type="PANTHER" id="PTHR33223">
    <property type="entry name" value="CCHC-TYPE DOMAIN-CONTAINING PROTEIN"/>
    <property type="match status" value="1"/>
</dbReference>
<organism evidence="1">
    <name type="scientific">Sesamum latifolium</name>
    <dbReference type="NCBI Taxonomy" id="2727402"/>
    <lineage>
        <taxon>Eukaryota</taxon>
        <taxon>Viridiplantae</taxon>
        <taxon>Streptophyta</taxon>
        <taxon>Embryophyta</taxon>
        <taxon>Tracheophyta</taxon>
        <taxon>Spermatophyta</taxon>
        <taxon>Magnoliopsida</taxon>
        <taxon>eudicotyledons</taxon>
        <taxon>Gunneridae</taxon>
        <taxon>Pentapetalae</taxon>
        <taxon>asterids</taxon>
        <taxon>lamiids</taxon>
        <taxon>Lamiales</taxon>
        <taxon>Pedaliaceae</taxon>
        <taxon>Sesamum</taxon>
    </lineage>
</organism>
<dbReference type="AlphaFoldDB" id="A0AAW2UYV4"/>
<evidence type="ECO:0000313" key="1">
    <source>
        <dbReference type="EMBL" id="KAL0421321.1"/>
    </source>
</evidence>
<evidence type="ECO:0008006" key="2">
    <source>
        <dbReference type="Google" id="ProtNLM"/>
    </source>
</evidence>
<dbReference type="PANTHER" id="PTHR33223:SF10">
    <property type="entry name" value="AMINOTRANSFERASE-LIKE PLANT MOBILE DOMAIN-CONTAINING PROTEIN"/>
    <property type="match status" value="1"/>
</dbReference>
<gene>
    <name evidence="1" type="ORF">Slati_3155000</name>
</gene>
<name>A0AAW2UYV4_9LAMI</name>